<dbReference type="EMBL" id="QMKO01003052">
    <property type="protein sequence ID" value="RTG81974.1"/>
    <property type="molecule type" value="Genomic_DNA"/>
</dbReference>
<keyword evidence="2" id="KW-1185">Reference proteome</keyword>
<dbReference type="AlphaFoldDB" id="A0A430Q2T8"/>
<accession>A0A430Q2T8</accession>
<name>A0A430Q2T8_SCHBO</name>
<comment type="caution">
    <text evidence="1">The sequence shown here is derived from an EMBL/GenBank/DDBJ whole genome shotgun (WGS) entry which is preliminary data.</text>
</comment>
<evidence type="ECO:0000313" key="1">
    <source>
        <dbReference type="EMBL" id="RTG81974.1"/>
    </source>
</evidence>
<proteinExistence type="predicted"/>
<protein>
    <submittedName>
        <fullName evidence="1">Uncharacterized protein</fullName>
    </submittedName>
</protein>
<reference evidence="1 2" key="1">
    <citation type="journal article" date="2019" name="PLoS Pathog.">
        <title>Genome sequence of the bovine parasite Schistosoma bovis Tanzania.</title>
        <authorList>
            <person name="Oey H."/>
            <person name="Zakrzewski M."/>
            <person name="Gobert G."/>
            <person name="Gravermann K."/>
            <person name="Stoye J."/>
            <person name="Jones M."/>
            <person name="Mcmanus D."/>
            <person name="Krause L."/>
        </authorList>
    </citation>
    <scope>NUCLEOTIDE SEQUENCE [LARGE SCALE GENOMIC DNA]</scope>
    <source>
        <strain evidence="1 2">TAN1997</strain>
    </source>
</reference>
<dbReference type="Proteomes" id="UP000290809">
    <property type="component" value="Unassembled WGS sequence"/>
</dbReference>
<gene>
    <name evidence="1" type="ORF">DC041_0000655</name>
</gene>
<organism evidence="1 2">
    <name type="scientific">Schistosoma bovis</name>
    <name type="common">Blood fluke</name>
    <dbReference type="NCBI Taxonomy" id="6184"/>
    <lineage>
        <taxon>Eukaryota</taxon>
        <taxon>Metazoa</taxon>
        <taxon>Spiralia</taxon>
        <taxon>Lophotrochozoa</taxon>
        <taxon>Platyhelminthes</taxon>
        <taxon>Trematoda</taxon>
        <taxon>Digenea</taxon>
        <taxon>Strigeidida</taxon>
        <taxon>Schistosomatoidea</taxon>
        <taxon>Schistosomatidae</taxon>
        <taxon>Schistosoma</taxon>
    </lineage>
</organism>
<sequence length="195" mass="21814">MAAHTVFHSDSRVSNISTKQKRLAHMFLSPFRRLNQNGKKRPDKHSPSAELVGSCRVDLNTNGGLEILPDSACSNSESCSLESNYQPEKCSIPIVHLEPHVSPCYSTSVTQSHFTEADNPMSELNTYVGEQTTELASSIKQRLMTQSSQPLKKLNRIKKYITSHQVTYPQLTPVSRNVLTRISEISNQTNINKSK</sequence>
<evidence type="ECO:0000313" key="2">
    <source>
        <dbReference type="Proteomes" id="UP000290809"/>
    </source>
</evidence>